<gene>
    <name evidence="2" type="ORF">DPMN_011395</name>
</gene>
<dbReference type="EMBL" id="JAIWYP010000001">
    <property type="protein sequence ID" value="KAH3887379.1"/>
    <property type="molecule type" value="Genomic_DNA"/>
</dbReference>
<keyword evidence="3" id="KW-1185">Reference proteome</keyword>
<evidence type="ECO:0000313" key="2">
    <source>
        <dbReference type="EMBL" id="KAH3887379.1"/>
    </source>
</evidence>
<feature type="transmembrane region" description="Helical" evidence="1">
    <location>
        <begin position="7"/>
        <end position="26"/>
    </location>
</feature>
<comment type="caution">
    <text evidence="2">The sequence shown here is derived from an EMBL/GenBank/DDBJ whole genome shotgun (WGS) entry which is preliminary data.</text>
</comment>
<feature type="transmembrane region" description="Helical" evidence="1">
    <location>
        <begin position="38"/>
        <end position="60"/>
    </location>
</feature>
<accession>A0A9D4N501</accession>
<evidence type="ECO:0000256" key="1">
    <source>
        <dbReference type="SAM" id="Phobius"/>
    </source>
</evidence>
<dbReference type="Proteomes" id="UP000828390">
    <property type="component" value="Unassembled WGS sequence"/>
</dbReference>
<sequence>MRFVHDGVIFMYVYLAGAIISVFKTLNQLCVNQNLHVPLYSIVNVLVFLFASSHLTQFYCMNSAEQSKWTYGGIIGSAEVNSCLNFIGRQNDVNGIFIDRPIYMTGGYSIVHKDVPLVAMNKYEFLEFDEKSTVPVYTDTLSLQTRPLTHNNNARRLKSFGHISDFISIYNTPYLYKKLIIRTEYNYFVLEEDREFEHLGGFVEVFRTQSSKVMRRTFEPHAEQALLDRASKIPIGTNATVLEHEGHWLAHYGLYKQAEERLVFANYIAPRELGPYRRLLEIYQARGNTDFYSKVLTTCMQFHSMIDCTGPYKPLELHSEYFK</sequence>
<name>A0A9D4N501_DREPO</name>
<keyword evidence="1" id="KW-0812">Transmembrane</keyword>
<reference evidence="2" key="1">
    <citation type="journal article" date="2019" name="bioRxiv">
        <title>The Genome of the Zebra Mussel, Dreissena polymorpha: A Resource for Invasive Species Research.</title>
        <authorList>
            <person name="McCartney M.A."/>
            <person name="Auch B."/>
            <person name="Kono T."/>
            <person name="Mallez S."/>
            <person name="Zhang Y."/>
            <person name="Obille A."/>
            <person name="Becker A."/>
            <person name="Abrahante J.E."/>
            <person name="Garbe J."/>
            <person name="Badalamenti J.P."/>
            <person name="Herman A."/>
            <person name="Mangelson H."/>
            <person name="Liachko I."/>
            <person name="Sullivan S."/>
            <person name="Sone E.D."/>
            <person name="Koren S."/>
            <person name="Silverstein K.A.T."/>
            <person name="Beckman K.B."/>
            <person name="Gohl D.M."/>
        </authorList>
    </citation>
    <scope>NUCLEOTIDE SEQUENCE</scope>
    <source>
        <strain evidence="2">Duluth1</strain>
        <tissue evidence="2">Whole animal</tissue>
    </source>
</reference>
<keyword evidence="1" id="KW-1133">Transmembrane helix</keyword>
<evidence type="ECO:0000313" key="3">
    <source>
        <dbReference type="Proteomes" id="UP000828390"/>
    </source>
</evidence>
<dbReference type="AlphaFoldDB" id="A0A9D4N501"/>
<protein>
    <submittedName>
        <fullName evidence="2">Uncharacterized protein</fullName>
    </submittedName>
</protein>
<organism evidence="2 3">
    <name type="scientific">Dreissena polymorpha</name>
    <name type="common">Zebra mussel</name>
    <name type="synonym">Mytilus polymorpha</name>
    <dbReference type="NCBI Taxonomy" id="45954"/>
    <lineage>
        <taxon>Eukaryota</taxon>
        <taxon>Metazoa</taxon>
        <taxon>Spiralia</taxon>
        <taxon>Lophotrochozoa</taxon>
        <taxon>Mollusca</taxon>
        <taxon>Bivalvia</taxon>
        <taxon>Autobranchia</taxon>
        <taxon>Heteroconchia</taxon>
        <taxon>Euheterodonta</taxon>
        <taxon>Imparidentia</taxon>
        <taxon>Neoheterodontei</taxon>
        <taxon>Myida</taxon>
        <taxon>Dreissenoidea</taxon>
        <taxon>Dreissenidae</taxon>
        <taxon>Dreissena</taxon>
    </lineage>
</organism>
<proteinExistence type="predicted"/>
<keyword evidence="1" id="KW-0472">Membrane</keyword>
<reference evidence="2" key="2">
    <citation type="submission" date="2020-11" db="EMBL/GenBank/DDBJ databases">
        <authorList>
            <person name="McCartney M.A."/>
            <person name="Auch B."/>
            <person name="Kono T."/>
            <person name="Mallez S."/>
            <person name="Becker A."/>
            <person name="Gohl D.M."/>
            <person name="Silverstein K.A.T."/>
            <person name="Koren S."/>
            <person name="Bechman K.B."/>
            <person name="Herman A."/>
            <person name="Abrahante J.E."/>
            <person name="Garbe J."/>
        </authorList>
    </citation>
    <scope>NUCLEOTIDE SEQUENCE</scope>
    <source>
        <strain evidence="2">Duluth1</strain>
        <tissue evidence="2">Whole animal</tissue>
    </source>
</reference>